<dbReference type="EMBL" id="JACHGW010000003">
    <property type="protein sequence ID" value="MBB6051690.1"/>
    <property type="molecule type" value="Genomic_DNA"/>
</dbReference>
<evidence type="ECO:0000313" key="2">
    <source>
        <dbReference type="Proteomes" id="UP000520814"/>
    </source>
</evidence>
<dbReference type="Pfam" id="PF13671">
    <property type="entry name" value="AAA_33"/>
    <property type="match status" value="1"/>
</dbReference>
<sequence length="169" mass="18409">MSIYLLSGPPGAGKSTVATALAQRSAFGIHIPMDDLREWVVAGAAHPENWTDETTRQFGLARTVAAHAATLYADAGFTVAVADVFGPDDVTAHFTDPRCRRVLLLPSLEMALERNATRTNKSFDTAGIEDLLRHAYAWLLQQDWSGWTVIDSTHLTLDETVAAILEKTS</sequence>
<dbReference type="SUPFAM" id="SSF52540">
    <property type="entry name" value="P-loop containing nucleoside triphosphate hydrolases"/>
    <property type="match status" value="1"/>
</dbReference>
<dbReference type="AlphaFoldDB" id="A0A7W9W820"/>
<dbReference type="RefSeq" id="WP_184199188.1">
    <property type="nucleotide sequence ID" value="NZ_JACHGW010000003.1"/>
</dbReference>
<organism evidence="1 2">
    <name type="scientific">Armatimonas rosea</name>
    <dbReference type="NCBI Taxonomy" id="685828"/>
    <lineage>
        <taxon>Bacteria</taxon>
        <taxon>Bacillati</taxon>
        <taxon>Armatimonadota</taxon>
        <taxon>Armatimonadia</taxon>
        <taxon>Armatimonadales</taxon>
        <taxon>Armatimonadaceae</taxon>
        <taxon>Armatimonas</taxon>
    </lineage>
</organism>
<comment type="caution">
    <text evidence="1">The sequence shown here is derived from an EMBL/GenBank/DDBJ whole genome shotgun (WGS) entry which is preliminary data.</text>
</comment>
<reference evidence="1 2" key="1">
    <citation type="submission" date="2020-08" db="EMBL/GenBank/DDBJ databases">
        <title>Genomic Encyclopedia of Type Strains, Phase IV (KMG-IV): sequencing the most valuable type-strain genomes for metagenomic binning, comparative biology and taxonomic classification.</title>
        <authorList>
            <person name="Goeker M."/>
        </authorList>
    </citation>
    <scope>NUCLEOTIDE SEQUENCE [LARGE SCALE GENOMIC DNA]</scope>
    <source>
        <strain evidence="1 2">DSM 23562</strain>
    </source>
</reference>
<protein>
    <submittedName>
        <fullName evidence="1">Putative ATPase</fullName>
    </submittedName>
</protein>
<dbReference type="InterPro" id="IPR027417">
    <property type="entry name" value="P-loop_NTPase"/>
</dbReference>
<name>A0A7W9W820_ARMRO</name>
<dbReference type="Proteomes" id="UP000520814">
    <property type="component" value="Unassembled WGS sequence"/>
</dbReference>
<evidence type="ECO:0000313" key="1">
    <source>
        <dbReference type="EMBL" id="MBB6051690.1"/>
    </source>
</evidence>
<gene>
    <name evidence="1" type="ORF">HNQ39_003500</name>
</gene>
<accession>A0A7W9W820</accession>
<keyword evidence="2" id="KW-1185">Reference proteome</keyword>
<proteinExistence type="predicted"/>
<dbReference type="Gene3D" id="3.40.50.300">
    <property type="entry name" value="P-loop containing nucleotide triphosphate hydrolases"/>
    <property type="match status" value="1"/>
</dbReference>